<reference evidence="1" key="1">
    <citation type="submission" date="2021-02" db="EMBL/GenBank/DDBJ databases">
        <authorList>
            <person name="Nowell W R."/>
        </authorList>
    </citation>
    <scope>NUCLEOTIDE SEQUENCE</scope>
</reference>
<comment type="caution">
    <text evidence="1">The sequence shown here is derived from an EMBL/GenBank/DDBJ whole genome shotgun (WGS) entry which is preliminary data.</text>
</comment>
<accession>A0A821Y4D1</accession>
<gene>
    <name evidence="1" type="ORF">UJA718_LOCUS48001</name>
</gene>
<evidence type="ECO:0000313" key="1">
    <source>
        <dbReference type="EMBL" id="CAF4956199.1"/>
    </source>
</evidence>
<dbReference type="AlphaFoldDB" id="A0A821Y4D1"/>
<evidence type="ECO:0000313" key="2">
    <source>
        <dbReference type="Proteomes" id="UP000663873"/>
    </source>
</evidence>
<dbReference type="Proteomes" id="UP000663873">
    <property type="component" value="Unassembled WGS sequence"/>
</dbReference>
<name>A0A821Y4D1_9BILA</name>
<protein>
    <submittedName>
        <fullName evidence="1">Uncharacterized protein</fullName>
    </submittedName>
</protein>
<proteinExistence type="predicted"/>
<organism evidence="1 2">
    <name type="scientific">Rotaria socialis</name>
    <dbReference type="NCBI Taxonomy" id="392032"/>
    <lineage>
        <taxon>Eukaryota</taxon>
        <taxon>Metazoa</taxon>
        <taxon>Spiralia</taxon>
        <taxon>Gnathifera</taxon>
        <taxon>Rotifera</taxon>
        <taxon>Eurotatoria</taxon>
        <taxon>Bdelloidea</taxon>
        <taxon>Philodinida</taxon>
        <taxon>Philodinidae</taxon>
        <taxon>Rotaria</taxon>
    </lineage>
</organism>
<dbReference type="EMBL" id="CAJOBP010093932">
    <property type="protein sequence ID" value="CAF4956199.1"/>
    <property type="molecule type" value="Genomic_DNA"/>
</dbReference>
<sequence length="49" mass="5686">MAESNSEITLTERLNLIRSILRSEELLQIQSSGDYDQVRIKLDHDIQIT</sequence>
<feature type="non-terminal residue" evidence="1">
    <location>
        <position position="49"/>
    </location>
</feature>
<keyword evidence="2" id="KW-1185">Reference proteome</keyword>